<sequence length="113" mass="12746">MAENRSLRVRGGRGSAIENGRESERTRSRMKGLESVECNGIVYIIDRAQPATQSKSRTEEKSQVSKLTTNLNPQTSVKIRELRNDTDNKLDIMQAVEIPTFQNSYNLLSDDSD</sequence>
<protein>
    <submittedName>
        <fullName evidence="2">Uncharacterized protein</fullName>
    </submittedName>
</protein>
<dbReference type="AlphaFoldDB" id="A0A179V233"/>
<accession>A0A179V233</accession>
<dbReference type="RefSeq" id="XP_031580920.1">
    <property type="nucleotide sequence ID" value="XM_031723666.1"/>
</dbReference>
<keyword evidence="3" id="KW-1185">Reference proteome</keyword>
<feature type="compositionally biased region" description="Basic and acidic residues" evidence="1">
    <location>
        <begin position="19"/>
        <end position="32"/>
    </location>
</feature>
<feature type="region of interest" description="Disordered" evidence="1">
    <location>
        <begin position="1"/>
        <end position="32"/>
    </location>
</feature>
<dbReference type="GeneID" id="8501512"/>
<proteinExistence type="predicted"/>
<evidence type="ECO:0000313" key="3">
    <source>
        <dbReference type="Proteomes" id="UP000002038"/>
    </source>
</evidence>
<evidence type="ECO:0000313" key="2">
    <source>
        <dbReference type="EMBL" id="OAT13457.1"/>
    </source>
</evidence>
<organism evidence="2 3">
    <name type="scientific">Blastomyces gilchristii (strain SLH14081)</name>
    <name type="common">Blastomyces dermatitidis</name>
    <dbReference type="NCBI Taxonomy" id="559298"/>
    <lineage>
        <taxon>Eukaryota</taxon>
        <taxon>Fungi</taxon>
        <taxon>Dikarya</taxon>
        <taxon>Ascomycota</taxon>
        <taxon>Pezizomycotina</taxon>
        <taxon>Eurotiomycetes</taxon>
        <taxon>Eurotiomycetidae</taxon>
        <taxon>Onygenales</taxon>
        <taxon>Ajellomycetaceae</taxon>
        <taxon>Blastomyces</taxon>
    </lineage>
</organism>
<dbReference type="Proteomes" id="UP000002038">
    <property type="component" value="Unassembled WGS sequence"/>
</dbReference>
<name>A0A179V233_BLAGS</name>
<dbReference type="VEuPathDB" id="FungiDB:BDBG_08652"/>
<evidence type="ECO:0000256" key="1">
    <source>
        <dbReference type="SAM" id="MobiDB-lite"/>
    </source>
</evidence>
<gene>
    <name evidence="2" type="ORF">BDBG_08652</name>
</gene>
<dbReference type="KEGG" id="bgh:BDBG_08652"/>
<reference evidence="3" key="1">
    <citation type="journal article" date="2015" name="PLoS Genet.">
        <title>The dynamic genome and transcriptome of the human fungal pathogen Blastomyces and close relative Emmonsia.</title>
        <authorList>
            <person name="Munoz J.F."/>
            <person name="Gauthier G.M."/>
            <person name="Desjardins C.A."/>
            <person name="Gallo J.E."/>
            <person name="Holder J."/>
            <person name="Sullivan T.D."/>
            <person name="Marty A.J."/>
            <person name="Carmen J.C."/>
            <person name="Chen Z."/>
            <person name="Ding L."/>
            <person name="Gujja S."/>
            <person name="Magrini V."/>
            <person name="Misas E."/>
            <person name="Mitreva M."/>
            <person name="Priest M."/>
            <person name="Saif S."/>
            <person name="Whiston E.A."/>
            <person name="Young S."/>
            <person name="Zeng Q."/>
            <person name="Goldman W.E."/>
            <person name="Mardis E.R."/>
            <person name="Taylor J.W."/>
            <person name="McEwen J.G."/>
            <person name="Clay O.K."/>
            <person name="Klein B.S."/>
            <person name="Cuomo C.A."/>
        </authorList>
    </citation>
    <scope>NUCLEOTIDE SEQUENCE [LARGE SCALE GENOMIC DNA]</scope>
    <source>
        <strain evidence="3">SLH14081</strain>
    </source>
</reference>
<dbReference type="EMBL" id="GG657473">
    <property type="protein sequence ID" value="OAT13457.1"/>
    <property type="molecule type" value="Genomic_DNA"/>
</dbReference>